<dbReference type="EMBL" id="JAEPRE010000029">
    <property type="protein sequence ID" value="KAG2235630.1"/>
    <property type="molecule type" value="Genomic_DNA"/>
</dbReference>
<dbReference type="GO" id="GO:0006887">
    <property type="term" value="P:exocytosis"/>
    <property type="evidence" value="ECO:0007669"/>
    <property type="project" value="TreeGrafter"/>
</dbReference>
<evidence type="ECO:0000259" key="6">
    <source>
        <dbReference type="PROSITE" id="PS50192"/>
    </source>
</evidence>
<keyword evidence="8" id="KW-1185">Reference proteome</keyword>
<accession>A0A8H7SSP4</accession>
<evidence type="ECO:0000256" key="4">
    <source>
        <dbReference type="ARBA" id="ARBA00022989"/>
    </source>
</evidence>
<dbReference type="InterPro" id="IPR010989">
    <property type="entry name" value="SNARE"/>
</dbReference>
<dbReference type="SMART" id="SM00397">
    <property type="entry name" value="t_SNARE"/>
    <property type="match status" value="1"/>
</dbReference>
<dbReference type="InterPro" id="IPR000727">
    <property type="entry name" value="T_SNARE_dom"/>
</dbReference>
<keyword evidence="3" id="KW-0812">Transmembrane</keyword>
<name>A0A8H7SSP4_9FUNG</name>
<dbReference type="GO" id="GO:0000149">
    <property type="term" value="F:SNARE binding"/>
    <property type="evidence" value="ECO:0007669"/>
    <property type="project" value="TreeGrafter"/>
</dbReference>
<gene>
    <name evidence="7" type="ORF">INT48_008506</name>
</gene>
<dbReference type="GO" id="GO:0005886">
    <property type="term" value="C:plasma membrane"/>
    <property type="evidence" value="ECO:0007669"/>
    <property type="project" value="TreeGrafter"/>
</dbReference>
<evidence type="ECO:0000256" key="3">
    <source>
        <dbReference type="ARBA" id="ARBA00022692"/>
    </source>
</evidence>
<comment type="similarity">
    <text evidence="2">Belongs to the syntaxin family.</text>
</comment>
<dbReference type="AlphaFoldDB" id="A0A8H7SSP4"/>
<dbReference type="GO" id="GO:0031201">
    <property type="term" value="C:SNARE complex"/>
    <property type="evidence" value="ECO:0007669"/>
    <property type="project" value="TreeGrafter"/>
</dbReference>
<reference evidence="7" key="1">
    <citation type="submission" date="2021-01" db="EMBL/GenBank/DDBJ databases">
        <title>Metabolic potential, ecology and presence of endohyphal bacteria is reflected in genomic diversity of Mucoromycotina.</title>
        <authorList>
            <person name="Muszewska A."/>
            <person name="Okrasinska A."/>
            <person name="Steczkiewicz K."/>
            <person name="Drgas O."/>
            <person name="Orlowska M."/>
            <person name="Perlinska-Lenart U."/>
            <person name="Aleksandrzak-Piekarczyk T."/>
            <person name="Szatraj K."/>
            <person name="Zielenkiewicz U."/>
            <person name="Pilsyk S."/>
            <person name="Malc E."/>
            <person name="Mieczkowski P."/>
            <person name="Kruszewska J.S."/>
            <person name="Biernat P."/>
            <person name="Pawlowska J."/>
        </authorList>
    </citation>
    <scope>NUCLEOTIDE SEQUENCE</scope>
    <source>
        <strain evidence="7">WA0000018081</strain>
    </source>
</reference>
<feature type="domain" description="T-SNARE coiled-coil homology" evidence="6">
    <location>
        <begin position="134"/>
        <end position="196"/>
    </location>
</feature>
<dbReference type="SUPFAM" id="SSF47661">
    <property type="entry name" value="t-snare proteins"/>
    <property type="match status" value="1"/>
</dbReference>
<dbReference type="InterPro" id="IPR045242">
    <property type="entry name" value="Syntaxin"/>
</dbReference>
<keyword evidence="5" id="KW-0472">Membrane</keyword>
<organism evidence="7 8">
    <name type="scientific">Thamnidium elegans</name>
    <dbReference type="NCBI Taxonomy" id="101142"/>
    <lineage>
        <taxon>Eukaryota</taxon>
        <taxon>Fungi</taxon>
        <taxon>Fungi incertae sedis</taxon>
        <taxon>Mucoromycota</taxon>
        <taxon>Mucoromycotina</taxon>
        <taxon>Mucoromycetes</taxon>
        <taxon>Mucorales</taxon>
        <taxon>Mucorineae</taxon>
        <taxon>Mucoraceae</taxon>
        <taxon>Thamnidium</taxon>
    </lineage>
</organism>
<dbReference type="Pfam" id="PF00804">
    <property type="entry name" value="Syntaxin"/>
    <property type="match status" value="1"/>
</dbReference>
<keyword evidence="4" id="KW-1133">Transmembrane helix</keyword>
<comment type="caution">
    <text evidence="7">The sequence shown here is derived from an EMBL/GenBank/DDBJ whole genome shotgun (WGS) entry which is preliminary data.</text>
</comment>
<evidence type="ECO:0000256" key="2">
    <source>
        <dbReference type="ARBA" id="ARBA00009063"/>
    </source>
</evidence>
<dbReference type="GO" id="GO:0005484">
    <property type="term" value="F:SNAP receptor activity"/>
    <property type="evidence" value="ECO:0007669"/>
    <property type="project" value="TreeGrafter"/>
</dbReference>
<dbReference type="PANTHER" id="PTHR19957">
    <property type="entry name" value="SYNTAXIN"/>
    <property type="match status" value="1"/>
</dbReference>
<dbReference type="PROSITE" id="PS50192">
    <property type="entry name" value="T_SNARE"/>
    <property type="match status" value="1"/>
</dbReference>
<dbReference type="Gene3D" id="1.20.58.70">
    <property type="match status" value="1"/>
</dbReference>
<dbReference type="InterPro" id="IPR006011">
    <property type="entry name" value="Syntaxin_N"/>
</dbReference>
<evidence type="ECO:0000313" key="8">
    <source>
        <dbReference type="Proteomes" id="UP000613177"/>
    </source>
</evidence>
<dbReference type="GO" id="GO:0006886">
    <property type="term" value="P:intracellular protein transport"/>
    <property type="evidence" value="ECO:0007669"/>
    <property type="project" value="TreeGrafter"/>
</dbReference>
<sequence length="217" mass="25411">MESLHTSLLSSINGEKSHQFSKVLDDLVNQTSKLNKELKDRIKETDVSIAKLPTSISDRQMRRLQFVETIQRYQDVEREFEKNHRQRIERQILIVKPEATSDEIELVINSDEATQIFAHSLLNSTRTGNASQVLDEVQIRHKDIKRIEKTIMELHNLFMDMQTMIELQQETLHDIEKTTESVVYDLEKGNNQVNIAVKRSRITRKVKISLFVYKDSF</sequence>
<proteinExistence type="inferred from homology"/>
<dbReference type="PANTHER" id="PTHR19957:SF307">
    <property type="entry name" value="PROTEIN SSO1-RELATED"/>
    <property type="match status" value="1"/>
</dbReference>
<protein>
    <recommendedName>
        <fullName evidence="6">t-SNARE coiled-coil homology domain-containing protein</fullName>
    </recommendedName>
</protein>
<evidence type="ECO:0000256" key="5">
    <source>
        <dbReference type="ARBA" id="ARBA00023136"/>
    </source>
</evidence>
<dbReference type="GO" id="GO:0012505">
    <property type="term" value="C:endomembrane system"/>
    <property type="evidence" value="ECO:0007669"/>
    <property type="project" value="TreeGrafter"/>
</dbReference>
<evidence type="ECO:0000313" key="7">
    <source>
        <dbReference type="EMBL" id="KAG2235630.1"/>
    </source>
</evidence>
<dbReference type="Proteomes" id="UP000613177">
    <property type="component" value="Unassembled WGS sequence"/>
</dbReference>
<evidence type="ECO:0000256" key="1">
    <source>
        <dbReference type="ARBA" id="ARBA00004211"/>
    </source>
</evidence>
<comment type="subcellular location">
    <subcellularLocation>
        <location evidence="1">Membrane</location>
        <topology evidence="1">Single-pass type IV membrane protein</topology>
    </subcellularLocation>
</comment>
<dbReference type="GO" id="GO:0048278">
    <property type="term" value="P:vesicle docking"/>
    <property type="evidence" value="ECO:0007669"/>
    <property type="project" value="TreeGrafter"/>
</dbReference>
<dbReference type="GO" id="GO:0006906">
    <property type="term" value="P:vesicle fusion"/>
    <property type="evidence" value="ECO:0007669"/>
    <property type="project" value="TreeGrafter"/>
</dbReference>
<dbReference type="CDD" id="cd15849">
    <property type="entry name" value="SNARE_Sso1"/>
    <property type="match status" value="1"/>
</dbReference>